<dbReference type="Gene3D" id="3.30.70.100">
    <property type="match status" value="1"/>
</dbReference>
<keyword evidence="2" id="KW-1185">Reference proteome</keyword>
<evidence type="ECO:0000313" key="2">
    <source>
        <dbReference type="Proteomes" id="UP000283644"/>
    </source>
</evidence>
<proteinExistence type="predicted"/>
<dbReference type="SUPFAM" id="SSF54909">
    <property type="entry name" value="Dimeric alpha+beta barrel"/>
    <property type="match status" value="1"/>
</dbReference>
<protein>
    <recommendedName>
        <fullName evidence="3">ABM domain-containing protein</fullName>
    </recommendedName>
</protein>
<sequence>MSVLISFKVPGDVDVFTTSLVDRADEFREFGQAAQAAGALHHQFAVGPDHVMVVDEWDTIEHFQAFFGDPKLQAFIGEIGGDSSAPPDFTIGTCVDSPDRF</sequence>
<organism evidence="1 2">
    <name type="scientific">Nocardioides immobilis</name>
    <dbReference type="NCBI Taxonomy" id="2049295"/>
    <lineage>
        <taxon>Bacteria</taxon>
        <taxon>Bacillati</taxon>
        <taxon>Actinomycetota</taxon>
        <taxon>Actinomycetes</taxon>
        <taxon>Propionibacteriales</taxon>
        <taxon>Nocardioidaceae</taxon>
        <taxon>Nocardioides</taxon>
    </lineage>
</organism>
<reference evidence="1 2" key="1">
    <citation type="submission" date="2018-09" db="EMBL/GenBank/DDBJ databases">
        <title>Genome sequencing of Nocardioides immobilis CCTCC AB 2017083 for comparison to Nocardioides silvaticus.</title>
        <authorList>
            <person name="Li C."/>
            <person name="Wang G."/>
        </authorList>
    </citation>
    <scope>NUCLEOTIDE SEQUENCE [LARGE SCALE GENOMIC DNA]</scope>
    <source>
        <strain evidence="1 2">CCTCC AB 2017083</strain>
    </source>
</reference>
<name>A0A417Y1U1_9ACTN</name>
<accession>A0A417Y1U1</accession>
<evidence type="ECO:0000313" key="1">
    <source>
        <dbReference type="EMBL" id="RHW26603.1"/>
    </source>
</evidence>
<dbReference type="Proteomes" id="UP000283644">
    <property type="component" value="Unassembled WGS sequence"/>
</dbReference>
<evidence type="ECO:0008006" key="3">
    <source>
        <dbReference type="Google" id="ProtNLM"/>
    </source>
</evidence>
<comment type="caution">
    <text evidence="1">The sequence shown here is derived from an EMBL/GenBank/DDBJ whole genome shotgun (WGS) entry which is preliminary data.</text>
</comment>
<dbReference type="EMBL" id="QXGH01000016">
    <property type="protein sequence ID" value="RHW26603.1"/>
    <property type="molecule type" value="Genomic_DNA"/>
</dbReference>
<dbReference type="OrthoDB" id="3215089at2"/>
<dbReference type="RefSeq" id="WP_118925600.1">
    <property type="nucleotide sequence ID" value="NZ_QXGH01000016.1"/>
</dbReference>
<dbReference type="AlphaFoldDB" id="A0A417Y1U1"/>
<dbReference type="InterPro" id="IPR011008">
    <property type="entry name" value="Dimeric_a/b-barrel"/>
</dbReference>
<gene>
    <name evidence="1" type="ORF">D0Z08_12590</name>
</gene>